<keyword evidence="3" id="KW-1185">Reference proteome</keyword>
<dbReference type="HOGENOM" id="CLU_222875_0_0_1"/>
<dbReference type="eggNOG" id="ENOG502R2F2">
    <property type="taxonomic scope" value="Eukaryota"/>
</dbReference>
<dbReference type="OrthoDB" id="290819at2759"/>
<dbReference type="EMBL" id="GG662830">
    <property type="protein sequence ID" value="EAR88802.2"/>
    <property type="molecule type" value="Genomic_DNA"/>
</dbReference>
<organism evidence="2 3">
    <name type="scientific">Tetrahymena thermophila (strain SB210)</name>
    <dbReference type="NCBI Taxonomy" id="312017"/>
    <lineage>
        <taxon>Eukaryota</taxon>
        <taxon>Sar</taxon>
        <taxon>Alveolata</taxon>
        <taxon>Ciliophora</taxon>
        <taxon>Intramacronucleata</taxon>
        <taxon>Oligohymenophorea</taxon>
        <taxon>Hymenostomatida</taxon>
        <taxon>Tetrahymenina</taxon>
        <taxon>Tetrahymenidae</taxon>
        <taxon>Tetrahymena</taxon>
    </lineage>
</organism>
<accession>Q22U85</accession>
<gene>
    <name evidence="2" type="ORF">TTHERM_00262980</name>
</gene>
<evidence type="ECO:0000313" key="3">
    <source>
        <dbReference type="Proteomes" id="UP000009168"/>
    </source>
</evidence>
<name>Q22U85_TETTS</name>
<dbReference type="RefSeq" id="XP_001009047.2">
    <property type="nucleotide sequence ID" value="XM_001009047.2"/>
</dbReference>
<keyword evidence="1" id="KW-0732">Signal</keyword>
<protein>
    <recommendedName>
        <fullName evidence="4">Transmembrane protein</fullName>
    </recommendedName>
</protein>
<evidence type="ECO:0000256" key="1">
    <source>
        <dbReference type="SAM" id="SignalP"/>
    </source>
</evidence>
<sequence length="7101" mass="789145">MLIWTICTVLFAVYARCGTLTPTNSQSLLAYSSNKGESTYYQFQFTPQNGIGSNASIQVIFPNDFDYISFPDNPDCYLQLGASAQFQSANCTITKQGVANVQAGSIPVDLITIVVGQIINPKFKDTSSQFSVRTYYNTVPVDINDIFGIVSFAAQPCRTFEFFNPNVYQMSNGRISEGSSWEFDFIPQKSYSSGNSFRFTFPDGFNSNKVLCNVQGLTGNDPITTVSFNKRMITCQNVMNPIQGNQVVRIINMRNPNFSGIMQGFTIEILQGTSTVVLEKIQFPGNIIISPGQPTISYVSSDQFKYSNSTYSFFINLVNPVYAGDKLYINFTSEWFLFNPNCTVINGFQQIGNQPVRCSLIPNSESYVIDNFDQIDKTQRLVLSIFLQTPKAQNLYPVTIATYNTKRSAIVDLNTVTVSINATYGVVKQFVAHPLKQPQVALAGKTGSLEMTFFLKTYLPNSDVDSFGKFRVDIFPQIPIPPSSTYGPVKCYFYGDIPSANECSDTTQSIFATNADLSKTTIYMYTPKDYSYQRSEVPITVTTTGLDQNYYKGFALDPLVQRYYFHVHIWSRQNTGIALPAANTPPDIPPNDNTPPDEVYFQEFIPAYRVIDGPPDPDLTKLTLPNKPTYLTAPNLNFAYYETEANQFTYVSVTYTHQDTAVKSYTIRSPQSRNYIMRIYFVSGWAAGLGYTTPGSDKIIKNYPCLINGNINYNNPATPQSACDLFIGTPTPYLQVNNLQTLNFDVGTYVTVIIPRVKLANTPGVVCSLNVEIDEETPGFREDVVIVYKSLDRILFTITNPPAAQTSGLTFSPSTSVLNQNPTYSITFSQPVTTINMVTIDWDPNLPISFAQVDCSGTSGIITCTKFGAPVWQIYATGIGVQQSTVNIILPLSTSVNPAYEMTLTFVARSYGTDFKQKVNKIGTFYFPPLVMTTSTFTSLTTQPNYWFQGYVSSHQITFQLVQPVPDNWYIQFDFQGGITVNNDEYFIFQNNDNTVLQALDQRGVLLSFQGSTFVIWNLKAVAATKIVSVSLSLTLPLTLTCAAAVAIKTEYQNGFSMRRVNWLNPPTNHADGVFQLNQLAMVDFKVINPINYLIIPQESQVAPFNFNFTPDVTLKVGDTITLSWIMQTGAQNGFAYQINPVTSNPYTIICSINGANYPCTASSTSTFLVVTITLNSSLVAGVSYSFQVSTDIASNYNGLIYPTTGGYYQFKISTYTLTPPSSVYTQNFSQYIFIRPKDFTDLTFSFAHTTASSPTVYEISFILNRPVNAYSQGGRFIIYFPIQSGSNANFASDLGLGSSNPGCWFNNAFSKESSANKLMCVLTQAGTASSNAILSEYSARLEIINFQALTAGTSYQIIIGKIKNPAMSSSPFQLTFMTYNINNQYQITYLNSMIQNIYIGETNDSQTPQTSTQMITFNGKVQDANQDLVHSIINSQSSMQDSDYFVAEYPSNYFSSTNNQGGNQNQGNINTCDTSKYYYCISMDDVKWVIWKIKTTIAQNTAQSANISLLTNPLFISRADVTFNSYLFVQKKYQGQVIEKVPIASWNSLISTITSPSMNQVNSVNYYRQSRSAAEIIVQFTTSRDLYATGSIVITFDSSYVPYAQCRSDISLGSKLYSSAANNLGDIGCYVQANSWYITGFQDMAQGSTVYIYGLVDMPATTASFSITTFGNQLDANIISSGYTIETISSVPSITLTTFANFQFDTTMALIQASPLQVGYTGDLRISIKSSQSLSGTFKLSLAQTKLIGSTTVTDGFQSLSSLKQYIIGYAIDQSNGSIIPFYFDSTDVTKYTEASNFITVQFTLYQTLTANKNYIIVVTTQQMDATKTDGIIWPLQTGVYKVEISFPTQKIFHTEFVEVYGQKFNTLNFYSTNNGVGLNNLIYISFTPAVQIATTDQLIIEFNTQSLDSINLFGSDLGLGMLSYTQLNADFLLGTNAGTCSCRLYNGYQPSGVAVKVVCTQFSSVISTSAQAKIFFQIVNPSSVPEDTYIPIFIYSIYQTPTGEYKKDNWQIVEQQFNIKSSAVSTSGTTVTPTRSNSAMGASNIQITFQVPVAFSSSDMLIININDLNIPTPSTVDQTKVSCTSGTMFLLVNNKILACQFNSAVTSGSNIIFQGLISQYYFSNLFTALSTTQLTFSAYASFLSNKSTQSLQISCNSMSQLTPYSATATDITIPNPTFIPTSTIYQYVDALFEINSINLNQVTYIKFTHSLTGITLDSSKSECLMAPNSQIEIIQCYQDGTLFYLTINPPNVATTKKIQFITRNKPMQLPSSTSTISYQPIAQFYDSQNNLIFQSNVAVSNPTLFSQPTPSVPSPIASFTTFSAGVLDDNSETRYFDQEPFSLTNTDFGPLVFKFCPQENISIGQTISFIFSNNLVIINSASQITGTEIYQYSLYCKINGLIQTSCTFNTGTIVVTVAQALTQYTNYNFYIDTTNQQNYPSLHGFKWNMPNNSVQSIMKVQINTPTLKFLSDLNFFAINQAYKVKAITSTTSINYAHKVAGQKNMLTLNLNYAAVSAPSMLIVEFESYSQASGTQLYNQNTMHGLSDGDQFPCSGGTGSTPITCWIQTGSIDTNSMISKPIRIFIKDMAGTTGTYYLFIENPQQINYDLRIRIRSIQGTSMFTLQGTYEDYQLFRTVTNTDNASPQSQTISVDKPYSDTTAQYTLPLQNTSGNVLVYSLISVTDCNLIYQNSQSDMMYYYDVSSQTIYLIRFTTAAVNAASPYKIQNMQCNPTTITYYEASSSQTSWRVNTGSLSSTSITGQAATTYFSIVPSYTQFFPISGYTNVYGVITFQSSQAISIPSGLQFQITFQNGITLIACQVRRGLYQGSNDLSYTSECSVTSGTQIQITGFTDLKANQGIEILLNYDNGSSVGSNQVNIQLSSNSYTLAIGSLSLSTALTTNNLGNNSVIIQSRPTSNQYLLSISITPNTNLYVDSITNILNVDITLNSEYLTNNFFGIFQCLSQSSVSIISQSARQFIYQNNFVVQSSASKITLQFTAQDTSASWSSGDTFSFTLILDNLNLQQTTPFNHVSSYLSVTVNSYTQLASQYTSTLVGIVQTPTLQLYSSVSTSSISAEANSLTEIQITGTLQQPISNTNNEFVVLQFYGQAWPDDIISNIGSSVLNAQVDCLVYVQGSLQTSAKCYRHYKRTNYNSILLYDSIISVRGFSALSGQSLNIYIPQVATPTASPVQWSLKINKFSDATLNVSVSQSTGALTEDLVTSFQGTVGSVLPQSAMTISNLNAFKVGSSTPAITLNGNFQVGDYIYIVMVKQSSTSNVLDSTTLCVGPSAYLNCRVYGSVQNIFVFNFLTAQTNFAVSLLTTTLNMISYTQFNNNYEFSYFYYNSFKQINNSPTYQFKSVSFTTQNKITSKTYALFPITKYLTTYFYFTIIAPQDFTSNAQIQITISSSNLAISSCRGYYQASYTNRNSFKCSVSSYTIAVFITQQISSGQSINFLVSGIVQDTNNLVFSVNYYNSYSSSTQYTQIGIDSITINNTGNNLSPNQATVNCFQILSFYPINLVNSLSPSTYAPVRVKFSSATDINSSFNSLIVYFFTNNEFTDQQYAAGITTQNAFCTYKQINSDGTFSFLSTQICTMTYSNPLTYVTASQPLLGTQTDSKFNQNTEYELIISSQIRTNNPGLSIVSISSNLQILTGLLINFSATLYGEFTTPFIAQQYTSQIQNLYYTSKSQGSLSSIYLSINTLTTAAYPSEYMEIVIPDHASSAFIALSSQGKQLPCDLQQATSPLVLQPFCVVNKRGNDIVIKILSVSALSAGTISIAIDDITLYTPSNLYNFQLIFNSVAYDTTSVSNQPRFYNKNRKVIYYLFQIGATATPTASTPTMNLYNNQFGSSNAYLQFTQNIANILVNNVIDKVQIRLQNGMFVLPQNQISLTNQANFCELNTNQFLPLWVNRKTQTFYGQKNTDSNIQPSIRNLKVPNVNYKNKFSTSPSVVYSWYVGNVNTQVWNAQIQSSLDTNNFNQVATSFSIVTDTLNTLITNGSTSWLTITLNINTASTDFNTINNANVMQIILTAQSGINNFLECLYILNTGVTFQTLPCEVSSQTSLKISFDSSITISQAWKIYVRAIVSSNSFKYGFQLYQYADNSATSLSNTVWSFTSSSTNILTSGAYDSSFTLFTQVAASIQKYFNNYYERQIQNIVPGFANLKEGNFQFLPDQIITSGTPITFAFQNYPNPIIDPQSKTLFCVIQKQISQYSYGFGRKADCTHSSGTFTITTPQNNIQANTILITARLDISQSGMFNTVYSSPQRQEIQISYNSKINSEVLNLKNPFYKITYTQYSNTQLQWDYLELNLSLKDGLSAGSATQESIIYIEFPSGVYPYDIGLKSLYALDSVTFQNGQQHDFKGTSGLSSAFSNALYGYTSKSQGFKFAISGFSTLSQQNNMLIKIPLIQNGAANTQIMLKISTQVWSSSNQKYPITYNEITIIKNTIFTNPIVSTCNYVAAPTANGSIQQSGSSISIRLQVNQVGAISNTNGILIFKPTKTLNGYNLNSWSSASFSGVSVSNKDQYSQTQVVVLKFSSSTAANLDMTANGFTSSDEQLKFQFSFMTAASNSATLSYCDLSATQSQFNYYSSPLGSNSVTVLDPTSNNKNSYSIVNLTFNVRKLPAGSIITISVGTQGILNNHFIHAIYCSGTALSTQTNKDISVNPTNNDSQLIITGFNQVASGSQIVILLGLKTQYTPSGTYVFNYMSVGPNGGKIEIFDIGSIVINNQQPIRAFSTNFQFNQYVGPGQWGPIMIQYKLRNTDVNYANSNSKLLLTVPSGFTLATGGVQNIRYQQTNTLFWTNAIFSQLSSNPINIKPPNTPFDMIHNIEYNMLVETKMSASNNNGWQYPSTYGYYQFILQVFNQVSSLPQEIGYDYFLVAPQPDQNLLLFQPLHRQSGHMNVFRFQWRLAVSAVTGDEIWIEFQTNNGNYNDNGAFLNFQKSFANDLGTGTPNKILDCVEGANANIISNSKLFCDVLYPGDDTQTPPNEVPAIVRIKITNNIAQNQVVEFFVGGVKNPLYDNRRSVVKVSLRKTATQSGFTYARKVPYQISPGEFTTTAPTSFFNAASPTPEINYLPSQPIDLINNYQTSFSASGHVWDTAQTHTWRVYSPITMQNGDWILVIYTLANNSQMSQTCGPVSQCYVFPSLGWVIWQIQGVTVPSNYNTFSLTNMNNALYRYNGNFQVEHWKSTGLLLTAYATSGLTYNFDSTGITIQIRPTLTPQDVNIQKYWLTDFWNIAQFNITGIWKYKNIRSFWVYKPTALAYFDVAKKYCNATISIPNNQRKPYPWRMNCQIYDQNRLYFETTTDIDITLDLSSYVISLFADIFIAEFTPSGLTDPFIIYSSVLPITSDNQNYGVTQITISINVSPYIQPDLRQITFNQVPFMDSIARAGDLVEFYMLLQPMTPLSQNRIDTMVFRIPNEFNYPAIKSLDQCTIIGKTSTPVSQCNLQRSYGYTYVTVIPDVTYDNSVKIISLSDSNIAQLFQTPSLPGNQYNITVFLYANNVLLEHQTINITRILGYAWTVNSVKMINHIDALYNNLYYFQAQLGSQNIQPGYDTPAATMYTSLEYTFDNNVNQFLQDLGTGLQTGSQIPCLGGPTLTTYVQKKLTCILTVGTGPQNPPTINVFGYDLIPAGTVISMYFPTIQNLDVSLKANTYTGVRIYYKWINYSAIFYEPYSVQTAPATALNSLSPSITTATTTSNNQVGQTRDYTFSFSLSGNLATTDYLIFNFPQYYFDQNADYSSVSCTGYKVLIFRVSNQIFLQPQTQQSGTVSVVIQGLINPSYSQNIAVTIQGFQFSGLKMIKQINYQINQNLNSPILPCNKFTTAFVVSDSIIGGQNGATLTVTFVTGHYIPPTTGALSVFLPVGYPYNLYDMQTQCVLVGFDKNAQCSIGSATRMDIFLNGNTLNPTLQYQIIMKNINTFVAPTSPYNMIIQSYFNSNIYLQQIICQQTIPYPSFSSNQMGSCSLIVNSSVLNVNTQSIYSFLFQCQNIVRNNTIIEIVLPVQYQVTNRLGSNLKCFSNQPSTLGSSSCTFVQSNLQYVIRANVQSIESQNLFSVSVYINNPKQIIQNGYTFSANFYSYSILYAQANMQNSPIILKPQVVPVTPNQLTQAALTNIPKNAGQSSTYVFTIPPSVQLSSITEVDSVQIQFPILDNLFASTLGTNLECGVYLSQVYDVTFLTYVGLLQMTNGRNSTSYSYTKLTCKLIADYTLYIDTSKVVYPIQSPPSLLKNINAVWQYWIIRNVYNPLEYNPAGQFQITYFLGSTIQWQLMKNLVYYITQAPQYMKVSNATALDNNIRMQTQYLFDLYTQYPLPGDPVVGISLILPPIYKTVASLYTSPLNNCQILQKQNQNYLQTLYCDIYNLEVLAQKAELISLNSTQNISLVFNQLINPNLQYSCQANDINQFKFKIFDWNSGDILFVTSPSIDDKNCISFVKNYFSIDISGPLVVNPGLSYKYTITLEKPADSLLIIPNSPTGSILFDPQVIDMSNFVSSQATFTIKYRSDLLPSNYVVTFSMQQNQQNQTQTLVLPPTFYLPILPLNINVVNVDSSTQPTIKVENLSADSIGYPIRVPVTLSAAPASALYLSINVVESVYNSMIIINPPLLQINPGVTSTYFTIQINTATVPQLHATLSFSLTSYYTIVHQLIYTVKYISFSLNSSYSKSYSVLTILESFRYFDTASSQVGQAIVSTTIQTKQNYQTLQQLSPKVMQFTLVSAAANSATFAIYSSQVSTISYVYSLYGYPSPNNVQQIQQKTYQYALGYGELPISKVIAPSSVLDHFIQFTISSLQGQTNYQIFYYVWNQFGQSSIQSLAFKTAHISYGSIIQIPLTTVTPISDIIIALSKVLQISQSRLICTTDLKKIQQNQDSFNPDIMLKSSIYYSFVIAPNAADDSVKTSTLVNLLQNDVRTRTYLDTLLPQFDIYSKIQSQQIITSIPKVDIAPYPVKINYNNATFSLRLWDQGFVYAVVIEEVDVTQNNPPVSIQIFKGVDQFNKPISNYKVYQGQTDSLGYVNIFVDDLTDGTYYQLFITISSQLPYQPLNLLDDSNIIVVPFQTPFNLNIGDFDEKIQAVQQVNPQLAEALYRFLY</sequence>
<proteinExistence type="predicted"/>
<dbReference type="Proteomes" id="UP000009168">
    <property type="component" value="Unassembled WGS sequence"/>
</dbReference>
<dbReference type="GeneID" id="7846150"/>
<dbReference type="KEGG" id="tet:TTHERM_00262980"/>
<feature type="signal peptide" evidence="1">
    <location>
        <begin position="1"/>
        <end position="17"/>
    </location>
</feature>
<dbReference type="InParanoid" id="Q22U85"/>
<evidence type="ECO:0000313" key="2">
    <source>
        <dbReference type="EMBL" id="EAR88802.2"/>
    </source>
</evidence>
<feature type="chain" id="PRO_5004201312" description="Transmembrane protein" evidence="1">
    <location>
        <begin position="18"/>
        <end position="7101"/>
    </location>
</feature>
<evidence type="ECO:0008006" key="4">
    <source>
        <dbReference type="Google" id="ProtNLM"/>
    </source>
</evidence>
<reference evidence="3" key="1">
    <citation type="journal article" date="2006" name="PLoS Biol.">
        <title>Macronuclear genome sequence of the ciliate Tetrahymena thermophila, a model eukaryote.</title>
        <authorList>
            <person name="Eisen J.A."/>
            <person name="Coyne R.S."/>
            <person name="Wu M."/>
            <person name="Wu D."/>
            <person name="Thiagarajan M."/>
            <person name="Wortman J.R."/>
            <person name="Badger J.H."/>
            <person name="Ren Q."/>
            <person name="Amedeo P."/>
            <person name="Jones K.M."/>
            <person name="Tallon L.J."/>
            <person name="Delcher A.L."/>
            <person name="Salzberg S.L."/>
            <person name="Silva J.C."/>
            <person name="Haas B.J."/>
            <person name="Majoros W.H."/>
            <person name="Farzad M."/>
            <person name="Carlton J.M."/>
            <person name="Smith R.K. Jr."/>
            <person name="Garg J."/>
            <person name="Pearlman R.E."/>
            <person name="Karrer K.M."/>
            <person name="Sun L."/>
            <person name="Manning G."/>
            <person name="Elde N.C."/>
            <person name="Turkewitz A.P."/>
            <person name="Asai D.J."/>
            <person name="Wilkes D.E."/>
            <person name="Wang Y."/>
            <person name="Cai H."/>
            <person name="Collins K."/>
            <person name="Stewart B.A."/>
            <person name="Lee S.R."/>
            <person name="Wilamowska K."/>
            <person name="Weinberg Z."/>
            <person name="Ruzzo W.L."/>
            <person name="Wloga D."/>
            <person name="Gaertig J."/>
            <person name="Frankel J."/>
            <person name="Tsao C.-C."/>
            <person name="Gorovsky M.A."/>
            <person name="Keeling P.J."/>
            <person name="Waller R.F."/>
            <person name="Patron N.J."/>
            <person name="Cherry J.M."/>
            <person name="Stover N.A."/>
            <person name="Krieger C.J."/>
            <person name="del Toro C."/>
            <person name="Ryder H.F."/>
            <person name="Williamson S.C."/>
            <person name="Barbeau R.A."/>
            <person name="Hamilton E.P."/>
            <person name="Orias E."/>
        </authorList>
    </citation>
    <scope>NUCLEOTIDE SEQUENCE [LARGE SCALE GENOMIC DNA]</scope>
    <source>
        <strain evidence="3">SB210</strain>
    </source>
</reference>